<evidence type="ECO:0000256" key="1">
    <source>
        <dbReference type="ARBA" id="ARBA00022801"/>
    </source>
</evidence>
<sequence>MRVVFRKYDGSLHWHHEALLLGEDEHGVWAGCHAGAEGAKGDGPPVTWPTPFVMLFPREAWWVALFNTEEHSSALYVDVTTVPEWQDDEVSMVDLDLDVVKRQTGEVYLDDVDEFSEHQHRYGYPPDVVTMAEETARMLMRAVADGATPFDGFTHTRWLAEVC</sequence>
<proteinExistence type="predicted"/>
<accession>A0ABP3ZXD8</accession>
<dbReference type="Gene3D" id="2.40.380.10">
    <property type="entry name" value="FomD-like"/>
    <property type="match status" value="1"/>
</dbReference>
<dbReference type="InterPro" id="IPR007295">
    <property type="entry name" value="DUF402"/>
</dbReference>
<evidence type="ECO:0000313" key="3">
    <source>
        <dbReference type="EMBL" id="GAA0928557.1"/>
    </source>
</evidence>
<name>A0ABP3ZXD8_9ACTN</name>
<keyword evidence="4" id="KW-1185">Reference proteome</keyword>
<protein>
    <recommendedName>
        <fullName evidence="2">DUF402 domain-containing protein</fullName>
    </recommendedName>
</protein>
<dbReference type="Pfam" id="PF04167">
    <property type="entry name" value="DUF402"/>
    <property type="match status" value="1"/>
</dbReference>
<comment type="caution">
    <text evidence="3">The sequence shown here is derived from an EMBL/GenBank/DDBJ whole genome shotgun (WGS) entry which is preliminary data.</text>
</comment>
<dbReference type="SUPFAM" id="SSF159234">
    <property type="entry name" value="FomD-like"/>
    <property type="match status" value="1"/>
</dbReference>
<evidence type="ECO:0000313" key="4">
    <source>
        <dbReference type="Proteomes" id="UP001501578"/>
    </source>
</evidence>
<gene>
    <name evidence="3" type="ORF">GCM10009560_31700</name>
</gene>
<dbReference type="InterPro" id="IPR035930">
    <property type="entry name" value="FomD-like_sf"/>
</dbReference>
<dbReference type="Proteomes" id="UP001501578">
    <property type="component" value="Unassembled WGS sequence"/>
</dbReference>
<dbReference type="EMBL" id="BAAAHQ010000015">
    <property type="protein sequence ID" value="GAA0928557.1"/>
    <property type="molecule type" value="Genomic_DNA"/>
</dbReference>
<dbReference type="PANTHER" id="PTHR39159">
    <property type="match status" value="1"/>
</dbReference>
<dbReference type="PANTHER" id="PTHR39159:SF1">
    <property type="entry name" value="UPF0374 PROTEIN YGAC"/>
    <property type="match status" value="1"/>
</dbReference>
<keyword evidence="1" id="KW-0378">Hydrolase</keyword>
<dbReference type="InterPro" id="IPR050212">
    <property type="entry name" value="Ntdp-like"/>
</dbReference>
<organism evidence="3 4">
    <name type="scientific">Nonomuraea longicatena</name>
    <dbReference type="NCBI Taxonomy" id="83682"/>
    <lineage>
        <taxon>Bacteria</taxon>
        <taxon>Bacillati</taxon>
        <taxon>Actinomycetota</taxon>
        <taxon>Actinomycetes</taxon>
        <taxon>Streptosporangiales</taxon>
        <taxon>Streptosporangiaceae</taxon>
        <taxon>Nonomuraea</taxon>
    </lineage>
</organism>
<feature type="domain" description="DUF402" evidence="2">
    <location>
        <begin position="47"/>
        <end position="146"/>
    </location>
</feature>
<reference evidence="4" key="1">
    <citation type="journal article" date="2019" name="Int. J. Syst. Evol. Microbiol.">
        <title>The Global Catalogue of Microorganisms (GCM) 10K type strain sequencing project: providing services to taxonomists for standard genome sequencing and annotation.</title>
        <authorList>
            <consortium name="The Broad Institute Genomics Platform"/>
            <consortium name="The Broad Institute Genome Sequencing Center for Infectious Disease"/>
            <person name="Wu L."/>
            <person name="Ma J."/>
        </authorList>
    </citation>
    <scope>NUCLEOTIDE SEQUENCE [LARGE SCALE GENOMIC DNA]</scope>
    <source>
        <strain evidence="4">JCM 11136</strain>
    </source>
</reference>
<dbReference type="RefSeq" id="WP_343950618.1">
    <property type="nucleotide sequence ID" value="NZ_BAAAHQ010000015.1"/>
</dbReference>
<evidence type="ECO:0000259" key="2">
    <source>
        <dbReference type="Pfam" id="PF04167"/>
    </source>
</evidence>